<reference evidence="3 4" key="1">
    <citation type="journal article" date="2010" name="Stand. Genomic Sci.">
        <title>Complete genome sequence of Acetohalobium arabaticum type strain (Z-7288).</title>
        <authorList>
            <person name="Sikorski J."/>
            <person name="Lapidus A."/>
            <person name="Chertkov O."/>
            <person name="Lucas S."/>
            <person name="Copeland A."/>
            <person name="Glavina Del Rio T."/>
            <person name="Nolan M."/>
            <person name="Tice H."/>
            <person name="Cheng J.F."/>
            <person name="Han C."/>
            <person name="Brambilla E."/>
            <person name="Pitluck S."/>
            <person name="Liolios K."/>
            <person name="Ivanova N."/>
            <person name="Mavromatis K."/>
            <person name="Mikhailova N."/>
            <person name="Pati A."/>
            <person name="Bruce D."/>
            <person name="Detter C."/>
            <person name="Tapia R."/>
            <person name="Goodwin L."/>
            <person name="Chen A."/>
            <person name="Palaniappan K."/>
            <person name="Land M."/>
            <person name="Hauser L."/>
            <person name="Chang Y.J."/>
            <person name="Jeffries C.D."/>
            <person name="Rohde M."/>
            <person name="Goker M."/>
            <person name="Spring S."/>
            <person name="Woyke T."/>
            <person name="Bristow J."/>
            <person name="Eisen J.A."/>
            <person name="Markowitz V."/>
            <person name="Hugenholtz P."/>
            <person name="Kyrpides N.C."/>
            <person name="Klenk H.P."/>
        </authorList>
    </citation>
    <scope>NUCLEOTIDE SEQUENCE [LARGE SCALE GENOMIC DNA]</scope>
    <source>
        <strain evidence="4">ATCC 49924 / DSM 5501 / Z-7288</strain>
    </source>
</reference>
<sequence length="341" mass="40673">MSILRTYILDYIDLIMFIEGVVAIIFSFFKKDQKLSVLEAHSLWNLLSSKYHIINNVQLWHTYAHDKDLKKLMKEFLEDLDEHTEQLEKELERYSIEAPPRAKHHAHGDVNSQMLCDEIIGKDYFTFLQRMVELVLFSIQYSYFNDDLYKFFQDFAKHAIEQTDRILKYLKTKGWIDIPPNYLNVPEDVDEKLGSIEAFHLWTHTHYRYVNIEETLRWKEHVHDAEFKKILERGLKKLNEQVEVLEKELEHFGLPVPKGPPNVVKTNDKATHKDEYIFKSLFIGLQWAGTLHAKAFQQCITNDRIRELFKDYLYEELDMLQQISKYGKLKGWLPTPPKYIE</sequence>
<evidence type="ECO:0000256" key="1">
    <source>
        <dbReference type="SAM" id="Coils"/>
    </source>
</evidence>
<protein>
    <recommendedName>
        <fullName evidence="5">DUF3231 family protein</fullName>
    </recommendedName>
</protein>
<organism evidence="3 4">
    <name type="scientific">Acetohalobium arabaticum (strain ATCC 49924 / DSM 5501 / Z-7288)</name>
    <dbReference type="NCBI Taxonomy" id="574087"/>
    <lineage>
        <taxon>Bacteria</taxon>
        <taxon>Bacillati</taxon>
        <taxon>Bacillota</taxon>
        <taxon>Clostridia</taxon>
        <taxon>Halanaerobiales</taxon>
        <taxon>Halobacteroidaceae</taxon>
        <taxon>Acetohalobium</taxon>
    </lineage>
</organism>
<dbReference type="InterPro" id="IPR021617">
    <property type="entry name" value="DUF3231"/>
</dbReference>
<dbReference type="HOGENOM" id="CLU_833745_0_0_9"/>
<dbReference type="Gene3D" id="1.20.1260.10">
    <property type="match status" value="2"/>
</dbReference>
<evidence type="ECO:0000313" key="4">
    <source>
        <dbReference type="Proteomes" id="UP000001661"/>
    </source>
</evidence>
<dbReference type="STRING" id="574087.Acear_1256"/>
<dbReference type="KEGG" id="aar:Acear_1256"/>
<keyword evidence="2" id="KW-0472">Membrane</keyword>
<dbReference type="AlphaFoldDB" id="D9QQI1"/>
<feature type="transmembrane region" description="Helical" evidence="2">
    <location>
        <begin position="7"/>
        <end position="29"/>
    </location>
</feature>
<dbReference type="Pfam" id="PF11553">
    <property type="entry name" value="DUF3231"/>
    <property type="match status" value="2"/>
</dbReference>
<proteinExistence type="predicted"/>
<dbReference type="EMBL" id="CP002105">
    <property type="protein sequence ID" value="ADL12772.1"/>
    <property type="molecule type" value="Genomic_DNA"/>
</dbReference>
<name>D9QQI1_ACEAZ</name>
<evidence type="ECO:0000313" key="3">
    <source>
        <dbReference type="EMBL" id="ADL12772.1"/>
    </source>
</evidence>
<dbReference type="eggNOG" id="COG5577">
    <property type="taxonomic scope" value="Bacteria"/>
</dbReference>
<keyword evidence="1" id="KW-0175">Coiled coil</keyword>
<keyword evidence="2" id="KW-1133">Transmembrane helix</keyword>
<evidence type="ECO:0000256" key="2">
    <source>
        <dbReference type="SAM" id="Phobius"/>
    </source>
</evidence>
<keyword evidence="4" id="KW-1185">Reference proteome</keyword>
<gene>
    <name evidence="3" type="ordered locus">Acear_1256</name>
</gene>
<feature type="coiled-coil region" evidence="1">
    <location>
        <begin position="66"/>
        <end position="97"/>
    </location>
</feature>
<evidence type="ECO:0008006" key="5">
    <source>
        <dbReference type="Google" id="ProtNLM"/>
    </source>
</evidence>
<keyword evidence="2" id="KW-0812">Transmembrane</keyword>
<dbReference type="InterPro" id="IPR012347">
    <property type="entry name" value="Ferritin-like"/>
</dbReference>
<accession>D9QQI1</accession>
<dbReference type="Proteomes" id="UP000001661">
    <property type="component" value="Chromosome"/>
</dbReference>